<proteinExistence type="predicted"/>
<reference evidence="2" key="1">
    <citation type="journal article" date="2007" name="Plant Cell">
        <title>Dothideomycete-plant interactions illuminated by genome sequencing and EST analysis of the wheat pathogen Stagonospora nodorum.</title>
        <authorList>
            <person name="Hane J.K."/>
            <person name="Lowe R.G."/>
            <person name="Solomon P.S."/>
            <person name="Tan K.C."/>
            <person name="Schoch C.L."/>
            <person name="Spatafora J.W."/>
            <person name="Crous P.W."/>
            <person name="Kodira C."/>
            <person name="Birren B.W."/>
            <person name="Galagan J.E."/>
            <person name="Torriani S.F."/>
            <person name="McDonald B.A."/>
            <person name="Oliver R.P."/>
        </authorList>
    </citation>
    <scope>NUCLEOTIDE SEQUENCE [LARGE SCALE GENOMIC DNA]</scope>
    <source>
        <strain evidence="2">SN15 / ATCC MYA-4574 / FGSC 10173</strain>
    </source>
</reference>
<dbReference type="RefSeq" id="XP_001798898.1">
    <property type="nucleotide sequence ID" value="XM_001798846.1"/>
</dbReference>
<protein>
    <submittedName>
        <fullName evidence="1">Uncharacterized protein</fullName>
    </submittedName>
</protein>
<accession>Q0UI25</accession>
<dbReference type="AlphaFoldDB" id="Q0UI25"/>
<sequence length="80" mass="9057">MSASLSEPLRATKDRVRLCTQRRVAPRSRMYLAHKTAMARLEVDLQSWARTPVAQAACVPAPMDDFAPKVDCVYRARRPN</sequence>
<gene>
    <name evidence="1" type="ORF">SNOG_08589</name>
</gene>
<name>Q0UI25_PHANO</name>
<dbReference type="GeneID" id="5975797"/>
<dbReference type="Proteomes" id="UP000001055">
    <property type="component" value="Unassembled WGS sequence"/>
</dbReference>
<organism evidence="1 2">
    <name type="scientific">Phaeosphaeria nodorum (strain SN15 / ATCC MYA-4574 / FGSC 10173)</name>
    <name type="common">Glume blotch fungus</name>
    <name type="synonym">Parastagonospora nodorum</name>
    <dbReference type="NCBI Taxonomy" id="321614"/>
    <lineage>
        <taxon>Eukaryota</taxon>
        <taxon>Fungi</taxon>
        <taxon>Dikarya</taxon>
        <taxon>Ascomycota</taxon>
        <taxon>Pezizomycotina</taxon>
        <taxon>Dothideomycetes</taxon>
        <taxon>Pleosporomycetidae</taxon>
        <taxon>Pleosporales</taxon>
        <taxon>Pleosporineae</taxon>
        <taxon>Phaeosphaeriaceae</taxon>
        <taxon>Parastagonospora</taxon>
    </lineage>
</organism>
<dbReference type="KEGG" id="pno:SNOG_08589"/>
<evidence type="ECO:0000313" key="1">
    <source>
        <dbReference type="EMBL" id="EAT83757.1"/>
    </source>
</evidence>
<dbReference type="EMBL" id="CH445337">
    <property type="protein sequence ID" value="EAT83757.1"/>
    <property type="molecule type" value="Genomic_DNA"/>
</dbReference>
<evidence type="ECO:0000313" key="2">
    <source>
        <dbReference type="Proteomes" id="UP000001055"/>
    </source>
</evidence>
<dbReference type="InParanoid" id="Q0UI25"/>